<evidence type="ECO:0000256" key="3">
    <source>
        <dbReference type="ARBA" id="ARBA00023125"/>
    </source>
</evidence>
<keyword evidence="4" id="KW-0804">Transcription</keyword>
<dbReference type="AlphaFoldDB" id="A0A7K2IYN3"/>
<comment type="caution">
    <text evidence="6">The sequence shown here is derived from an EMBL/GenBank/DDBJ whole genome shotgun (WGS) entry which is preliminary data.</text>
</comment>
<dbReference type="PANTHER" id="PTHR30346">
    <property type="entry name" value="TRANSCRIPTIONAL DUAL REGULATOR HCAR-RELATED"/>
    <property type="match status" value="1"/>
</dbReference>
<dbReference type="GO" id="GO:0032993">
    <property type="term" value="C:protein-DNA complex"/>
    <property type="evidence" value="ECO:0007669"/>
    <property type="project" value="TreeGrafter"/>
</dbReference>
<dbReference type="Gene3D" id="3.40.190.10">
    <property type="entry name" value="Periplasmic binding protein-like II"/>
    <property type="match status" value="2"/>
</dbReference>
<dbReference type="InterPro" id="IPR036388">
    <property type="entry name" value="WH-like_DNA-bd_sf"/>
</dbReference>
<proteinExistence type="inferred from homology"/>
<evidence type="ECO:0000256" key="4">
    <source>
        <dbReference type="ARBA" id="ARBA00023163"/>
    </source>
</evidence>
<dbReference type="InterPro" id="IPR005119">
    <property type="entry name" value="LysR_subst-bd"/>
</dbReference>
<accession>A0A7K2IYN3</accession>
<evidence type="ECO:0000256" key="2">
    <source>
        <dbReference type="ARBA" id="ARBA00023015"/>
    </source>
</evidence>
<dbReference type="InterPro" id="IPR000847">
    <property type="entry name" value="LysR_HTH_N"/>
</dbReference>
<gene>
    <name evidence="6" type="ORF">GTW20_22525</name>
</gene>
<dbReference type="SUPFAM" id="SSF53850">
    <property type="entry name" value="Periplasmic binding protein-like II"/>
    <property type="match status" value="1"/>
</dbReference>
<dbReference type="GO" id="GO:0003677">
    <property type="term" value="F:DNA binding"/>
    <property type="evidence" value="ECO:0007669"/>
    <property type="project" value="UniProtKB-KW"/>
</dbReference>
<dbReference type="Pfam" id="PF00126">
    <property type="entry name" value="HTH_1"/>
    <property type="match status" value="1"/>
</dbReference>
<evidence type="ECO:0000259" key="5">
    <source>
        <dbReference type="PROSITE" id="PS50931"/>
    </source>
</evidence>
<name>A0A7K2IYN3_9ACTN</name>
<keyword evidence="3" id="KW-0238">DNA-binding</keyword>
<dbReference type="GO" id="GO:0003700">
    <property type="term" value="F:DNA-binding transcription factor activity"/>
    <property type="evidence" value="ECO:0007669"/>
    <property type="project" value="InterPro"/>
</dbReference>
<evidence type="ECO:0000313" key="6">
    <source>
        <dbReference type="EMBL" id="MYR34956.1"/>
    </source>
</evidence>
<dbReference type="PRINTS" id="PR00039">
    <property type="entry name" value="HTHLYSR"/>
</dbReference>
<reference evidence="6 7" key="1">
    <citation type="journal article" date="2019" name="Nat. Commun.">
        <title>The antimicrobial potential of Streptomyces from insect microbiomes.</title>
        <authorList>
            <person name="Chevrette M.G."/>
            <person name="Carlson C.M."/>
            <person name="Ortega H.E."/>
            <person name="Thomas C."/>
            <person name="Ananiev G.E."/>
            <person name="Barns K.J."/>
            <person name="Book A.J."/>
            <person name="Cagnazzo J."/>
            <person name="Carlos C."/>
            <person name="Flanigan W."/>
            <person name="Grubbs K.J."/>
            <person name="Horn H.A."/>
            <person name="Hoffmann F.M."/>
            <person name="Klassen J.L."/>
            <person name="Knack J.J."/>
            <person name="Lewin G.R."/>
            <person name="McDonald B.R."/>
            <person name="Muller L."/>
            <person name="Melo W.G.P."/>
            <person name="Pinto-Tomas A.A."/>
            <person name="Schmitz A."/>
            <person name="Wendt-Pienkowski E."/>
            <person name="Wildman S."/>
            <person name="Zhao M."/>
            <person name="Zhang F."/>
            <person name="Bugni T.S."/>
            <person name="Andes D.R."/>
            <person name="Pupo M.T."/>
            <person name="Currie C.R."/>
        </authorList>
    </citation>
    <scope>NUCLEOTIDE SEQUENCE [LARGE SCALE GENOMIC DNA]</scope>
    <source>
        <strain evidence="6 7">SID5840</strain>
    </source>
</reference>
<dbReference type="FunFam" id="1.10.10.10:FF:000001">
    <property type="entry name" value="LysR family transcriptional regulator"/>
    <property type="match status" value="1"/>
</dbReference>
<dbReference type="PROSITE" id="PS50931">
    <property type="entry name" value="HTH_LYSR"/>
    <property type="match status" value="1"/>
</dbReference>
<evidence type="ECO:0000313" key="7">
    <source>
        <dbReference type="Proteomes" id="UP000467124"/>
    </source>
</evidence>
<keyword evidence="2" id="KW-0805">Transcription regulation</keyword>
<evidence type="ECO:0000256" key="1">
    <source>
        <dbReference type="ARBA" id="ARBA00009437"/>
    </source>
</evidence>
<dbReference type="InterPro" id="IPR036390">
    <property type="entry name" value="WH_DNA-bd_sf"/>
</dbReference>
<dbReference type="SUPFAM" id="SSF46785">
    <property type="entry name" value="Winged helix' DNA-binding domain"/>
    <property type="match status" value="1"/>
</dbReference>
<feature type="domain" description="HTH lysR-type" evidence="5">
    <location>
        <begin position="14"/>
        <end position="71"/>
    </location>
</feature>
<dbReference type="RefSeq" id="WP_161111798.1">
    <property type="nucleotide sequence ID" value="NZ_WWHY01000001.1"/>
</dbReference>
<dbReference type="Gene3D" id="1.10.10.10">
    <property type="entry name" value="Winged helix-like DNA-binding domain superfamily/Winged helix DNA-binding domain"/>
    <property type="match status" value="1"/>
</dbReference>
<dbReference type="Proteomes" id="UP000467124">
    <property type="component" value="Unassembled WGS sequence"/>
</dbReference>
<dbReference type="PANTHER" id="PTHR30346:SF0">
    <property type="entry name" value="HCA OPERON TRANSCRIPTIONAL ACTIVATOR HCAR"/>
    <property type="match status" value="1"/>
</dbReference>
<sequence length="303" mass="33866">MDEIRDDSPTVKALELKQLRYLVAIVDTGSFTEAAHRLGTSQAAVSRTLSALERLLGVRLLHRTSRSVAPTTAGVRVLTRARILLSGADELVREATSGHVRLHIGHAWSAFGRRTTEFQRRWHAEHPETELRLIRHDSPTGGLAEGLCDIAVVRSAKELAPWSHALIGHERRYVAVASDDPWARRRHVRLGEIPARTLLIYRRTGTTGPDLWPEHERPAVEYTHDIDDWLADIATGRFVGITPEATVSQYRRPGVTYRPVRDADPVSVHLIWRSHDPHPATHTVIALAAALYREGGDETKGRP</sequence>
<dbReference type="EMBL" id="WWHY01000001">
    <property type="protein sequence ID" value="MYR34956.1"/>
    <property type="molecule type" value="Genomic_DNA"/>
</dbReference>
<organism evidence="6 7">
    <name type="scientific">Nocardiopsis alba</name>
    <dbReference type="NCBI Taxonomy" id="53437"/>
    <lineage>
        <taxon>Bacteria</taxon>
        <taxon>Bacillati</taxon>
        <taxon>Actinomycetota</taxon>
        <taxon>Actinomycetes</taxon>
        <taxon>Streptosporangiales</taxon>
        <taxon>Nocardiopsidaceae</taxon>
        <taxon>Nocardiopsis</taxon>
    </lineage>
</organism>
<dbReference type="Pfam" id="PF03466">
    <property type="entry name" value="LysR_substrate"/>
    <property type="match status" value="1"/>
</dbReference>
<comment type="similarity">
    <text evidence="1">Belongs to the LysR transcriptional regulatory family.</text>
</comment>
<protein>
    <submittedName>
        <fullName evidence="6">LysR family transcriptional regulator</fullName>
    </submittedName>
</protein>